<dbReference type="RefSeq" id="XP_030545521.2">
    <property type="nucleotide sequence ID" value="XM_030689661.2"/>
</dbReference>
<dbReference type="SUPFAM" id="SSF52058">
    <property type="entry name" value="L domain-like"/>
    <property type="match status" value="3"/>
</dbReference>
<evidence type="ECO:0000313" key="5">
    <source>
        <dbReference type="RefSeq" id="XP_030545521.2"/>
    </source>
</evidence>
<dbReference type="SMART" id="SM00369">
    <property type="entry name" value="LRR_TYP"/>
    <property type="match status" value="5"/>
</dbReference>
<dbReference type="PANTHER" id="PTHR47186">
    <property type="entry name" value="LEUCINE-RICH REPEAT-CONTAINING PROTEIN 57"/>
    <property type="match status" value="1"/>
</dbReference>
<evidence type="ECO:0000259" key="3">
    <source>
        <dbReference type="Pfam" id="PF23598"/>
    </source>
</evidence>
<organism evidence="4 5">
    <name type="scientific">Rhodamnia argentea</name>
    <dbReference type="NCBI Taxonomy" id="178133"/>
    <lineage>
        <taxon>Eukaryota</taxon>
        <taxon>Viridiplantae</taxon>
        <taxon>Streptophyta</taxon>
        <taxon>Embryophyta</taxon>
        <taxon>Tracheophyta</taxon>
        <taxon>Spermatophyta</taxon>
        <taxon>Magnoliopsida</taxon>
        <taxon>eudicotyledons</taxon>
        <taxon>Gunneridae</taxon>
        <taxon>Pentapetalae</taxon>
        <taxon>rosids</taxon>
        <taxon>malvids</taxon>
        <taxon>Myrtales</taxon>
        <taxon>Myrtaceae</taxon>
        <taxon>Myrtoideae</taxon>
        <taxon>Myrteae</taxon>
        <taxon>Australasian group</taxon>
        <taxon>Rhodamnia</taxon>
    </lineage>
</organism>
<dbReference type="PANTHER" id="PTHR47186:SF60">
    <property type="entry name" value="NB-ARC DOMAIN-CONTAINING PROTEIN"/>
    <property type="match status" value="1"/>
</dbReference>
<dbReference type="Pfam" id="PF23598">
    <property type="entry name" value="LRR_14"/>
    <property type="match status" value="2"/>
</dbReference>
<gene>
    <name evidence="5" type="primary">LOC115751698</name>
</gene>
<dbReference type="PROSITE" id="PS51450">
    <property type="entry name" value="LRR"/>
    <property type="match status" value="1"/>
</dbReference>
<dbReference type="Proteomes" id="UP000827889">
    <property type="component" value="Chromosome 6"/>
</dbReference>
<accession>A0A8B8QEI2</accession>
<evidence type="ECO:0000256" key="1">
    <source>
        <dbReference type="ARBA" id="ARBA00022614"/>
    </source>
</evidence>
<dbReference type="Gene3D" id="3.40.1170.20">
    <property type="entry name" value="tRNA intron endonuclease, N-terminal domain"/>
    <property type="match status" value="3"/>
</dbReference>
<sequence>MYMWDDCGFYPSEGIEELKLRCLIKRGNDGKLKMHDQLRDLGRSIVAQGQPPERRSRLWVYEEAFKVLMEKKGTQRVEGISLDESEPLQEYTSEQFKNFQSLRFLQLGWAALSGDFNQLFSQLRWLRWSGIDAESFSATNLHLPNLLVLQLLWSNVTEHWGGWSSFMVAKRLKVLNLEYCGHLRCTPDLSAFTELEILILSSCPKLEQIHPSIGKVKSLVWLDLSDCARLKELPEEVSGLQELRKLLLDNSGITKIPTSIGSLSKLKKLSARHCSSLREVPGSIWNLHNLRHLHFDYSAIEEFGSLKKSRLSAIPKSKYSDELEQIHPSIGKFTSLISLDLRYCKSLKELPEEVGELGELKELLLDDSGITKIPTSIGSLKNLEKLSAHGCSSLREIPSTIGNLQSLQHLDLGRSVIERLPTSIGRLKKLRMLRLRLCNRLTGEIPSEIGDLSSLKILDFRRTSITYLPKSIQNLSSLQHLNLSACNDLQSLPELPSNLTYLTASGRSPKLPQLSCLIHLEQLHLHECFEVKDLPVLPSKLLKLSLVTCPKLSKCQLDGQLDGLKNLEELSIERCRSIERLDLSQLDRLKRLRVKSCHFLVEIQGHDNLELLEEISVMGCKSIQRLILPKLQRLKHLRAIDCKNLVEIRGLGMAQLLETLDIQNCGSIKRLPDLSCFATLEVLDISGCKSLEELPNLSKFENLRIIR</sequence>
<feature type="domain" description="Disease resistance R13L4/SHOC-2-like LRR" evidence="3">
    <location>
        <begin position="424"/>
        <end position="502"/>
    </location>
</feature>
<dbReference type="InterPro" id="IPR055414">
    <property type="entry name" value="LRR_R13L4/SHOC2-like"/>
</dbReference>
<dbReference type="Gene3D" id="3.80.10.10">
    <property type="entry name" value="Ribonuclease Inhibitor"/>
    <property type="match status" value="2"/>
</dbReference>
<dbReference type="KEGG" id="rarg:115751698"/>
<name>A0A8B8QEI2_9MYRT</name>
<keyword evidence="1" id="KW-0433">Leucine-rich repeat</keyword>
<evidence type="ECO:0000256" key="2">
    <source>
        <dbReference type="ARBA" id="ARBA00022737"/>
    </source>
</evidence>
<dbReference type="InterPro" id="IPR003591">
    <property type="entry name" value="Leu-rich_rpt_typical-subtyp"/>
</dbReference>
<proteinExistence type="predicted"/>
<dbReference type="AlphaFoldDB" id="A0A8B8QEI2"/>
<feature type="domain" description="Disease resistance R13L4/SHOC-2-like LRR" evidence="3">
    <location>
        <begin position="185"/>
        <end position="308"/>
    </location>
</feature>
<dbReference type="GeneID" id="115751698"/>
<protein>
    <submittedName>
        <fullName evidence="5">Disease resistance protein RPV1-like</fullName>
    </submittedName>
</protein>
<keyword evidence="2" id="KW-0677">Repeat</keyword>
<evidence type="ECO:0000313" key="4">
    <source>
        <dbReference type="Proteomes" id="UP000827889"/>
    </source>
</evidence>
<dbReference type="InterPro" id="IPR001611">
    <property type="entry name" value="Leu-rich_rpt"/>
</dbReference>
<reference evidence="5" key="1">
    <citation type="submission" date="2025-08" db="UniProtKB">
        <authorList>
            <consortium name="RefSeq"/>
        </authorList>
    </citation>
    <scope>IDENTIFICATION</scope>
    <source>
        <tissue evidence="5">Leaf</tissue>
    </source>
</reference>
<dbReference type="InterPro" id="IPR032675">
    <property type="entry name" value="LRR_dom_sf"/>
</dbReference>
<keyword evidence="4" id="KW-1185">Reference proteome</keyword>